<evidence type="ECO:0000313" key="7">
    <source>
        <dbReference type="Proteomes" id="UP000504603"/>
    </source>
</evidence>
<feature type="transmembrane region" description="Helical" evidence="6">
    <location>
        <begin position="38"/>
        <end position="60"/>
    </location>
</feature>
<sequence length="243" mass="27557">DGTIPSYHLHNLEHSNISITFFVFAAFCILLDRLRPKAYFELTQLVGAVAFGQELLLFHLHSADHMGPEAQYHLLLQLLVVLSLATTLLGIALPVSFLVAFVRSFTILFQGLWLMLMGFALWTRSFIPKGCFIHLEDGHEVVRCIGDASLHRAKALINIQFSWVLIALTILTLTFYLVVVKVYETPKAAEYFSLMTNEEEEEEKEAVARSSAYDLESQDKDKHGVSRSFIQMGQKLTDMSMER</sequence>
<feature type="transmembrane region" description="Helical" evidence="6">
    <location>
        <begin position="100"/>
        <end position="122"/>
    </location>
</feature>
<name>A0A6J1DK38_MOMCH</name>
<dbReference type="InterPro" id="IPR006904">
    <property type="entry name" value="DUF716"/>
</dbReference>
<proteinExistence type="inferred from homology"/>
<feature type="transmembrane region" description="Helical" evidence="6">
    <location>
        <begin position="72"/>
        <end position="93"/>
    </location>
</feature>
<dbReference type="Pfam" id="PF04819">
    <property type="entry name" value="DUF716"/>
    <property type="match status" value="1"/>
</dbReference>
<dbReference type="PANTHER" id="PTHR46285:SF3">
    <property type="entry name" value="PROTEINASE INHIBITOR I4, SERPIN (DUF716)"/>
    <property type="match status" value="1"/>
</dbReference>
<accession>A0A6J1DK38</accession>
<dbReference type="GO" id="GO:0016020">
    <property type="term" value="C:membrane"/>
    <property type="evidence" value="ECO:0007669"/>
    <property type="project" value="UniProtKB-SubCell"/>
</dbReference>
<feature type="transmembrane region" description="Helical" evidence="6">
    <location>
        <begin position="15"/>
        <end position="31"/>
    </location>
</feature>
<gene>
    <name evidence="8" type="primary">LOC111021221</name>
</gene>
<dbReference type="RefSeq" id="XP_022153784.1">
    <property type="nucleotide sequence ID" value="XM_022298092.1"/>
</dbReference>
<dbReference type="OrthoDB" id="551896at2759"/>
<evidence type="ECO:0000313" key="8">
    <source>
        <dbReference type="RefSeq" id="XP_022153784.1"/>
    </source>
</evidence>
<organism evidence="7 8">
    <name type="scientific">Momordica charantia</name>
    <name type="common">Bitter gourd</name>
    <name type="synonym">Balsam pear</name>
    <dbReference type="NCBI Taxonomy" id="3673"/>
    <lineage>
        <taxon>Eukaryota</taxon>
        <taxon>Viridiplantae</taxon>
        <taxon>Streptophyta</taxon>
        <taxon>Embryophyta</taxon>
        <taxon>Tracheophyta</taxon>
        <taxon>Spermatophyta</taxon>
        <taxon>Magnoliopsida</taxon>
        <taxon>eudicotyledons</taxon>
        <taxon>Gunneridae</taxon>
        <taxon>Pentapetalae</taxon>
        <taxon>rosids</taxon>
        <taxon>fabids</taxon>
        <taxon>Cucurbitales</taxon>
        <taxon>Cucurbitaceae</taxon>
        <taxon>Momordiceae</taxon>
        <taxon>Momordica</taxon>
    </lineage>
</organism>
<reference evidence="8" key="1">
    <citation type="submission" date="2025-08" db="UniProtKB">
        <authorList>
            <consortium name="RefSeq"/>
        </authorList>
    </citation>
    <scope>IDENTIFICATION</scope>
    <source>
        <strain evidence="8">OHB3-1</strain>
    </source>
</reference>
<dbReference type="AlphaFoldDB" id="A0A6J1DK38"/>
<evidence type="ECO:0000256" key="5">
    <source>
        <dbReference type="ARBA" id="ARBA00023136"/>
    </source>
</evidence>
<comment type="subcellular location">
    <subcellularLocation>
        <location evidence="1">Membrane</location>
        <topology evidence="1">Multi-pass membrane protein</topology>
    </subcellularLocation>
</comment>
<dbReference type="PANTHER" id="PTHR46285">
    <property type="entry name" value="PROTEINASE INHIBITOR I4, SERPIN (DUF716)-RELATED"/>
    <property type="match status" value="1"/>
</dbReference>
<evidence type="ECO:0000256" key="3">
    <source>
        <dbReference type="ARBA" id="ARBA00022692"/>
    </source>
</evidence>
<keyword evidence="5 6" id="KW-0472">Membrane</keyword>
<protein>
    <submittedName>
        <fullName evidence="8">Uncharacterized protein LOC111021221</fullName>
    </submittedName>
</protein>
<feature type="non-terminal residue" evidence="8">
    <location>
        <position position="1"/>
    </location>
</feature>
<evidence type="ECO:0000256" key="1">
    <source>
        <dbReference type="ARBA" id="ARBA00004141"/>
    </source>
</evidence>
<feature type="transmembrane region" description="Helical" evidence="6">
    <location>
        <begin position="159"/>
        <end position="179"/>
    </location>
</feature>
<keyword evidence="7" id="KW-1185">Reference proteome</keyword>
<dbReference type="KEGG" id="mcha:111021221"/>
<evidence type="ECO:0000256" key="6">
    <source>
        <dbReference type="SAM" id="Phobius"/>
    </source>
</evidence>
<keyword evidence="4 6" id="KW-1133">Transmembrane helix</keyword>
<dbReference type="GeneID" id="111021221"/>
<comment type="similarity">
    <text evidence="2">Belongs to the TMEM45 family.</text>
</comment>
<evidence type="ECO:0000256" key="2">
    <source>
        <dbReference type="ARBA" id="ARBA00006948"/>
    </source>
</evidence>
<keyword evidence="3 6" id="KW-0812">Transmembrane</keyword>
<dbReference type="Proteomes" id="UP000504603">
    <property type="component" value="Unplaced"/>
</dbReference>
<evidence type="ECO:0000256" key="4">
    <source>
        <dbReference type="ARBA" id="ARBA00022989"/>
    </source>
</evidence>